<dbReference type="PANTHER" id="PTHR46374">
    <property type="entry name" value="PROTEIN CBG07384"/>
    <property type="match status" value="1"/>
</dbReference>
<evidence type="ECO:0000256" key="5">
    <source>
        <dbReference type="ARBA" id="ARBA00022490"/>
    </source>
</evidence>
<dbReference type="Proteomes" id="UP000507470">
    <property type="component" value="Unassembled WGS sequence"/>
</dbReference>
<accession>A0A6J8DNW5</accession>
<keyword evidence="8" id="KW-0446">Lipid-binding</keyword>
<dbReference type="PROSITE" id="PS00826">
    <property type="entry name" value="MARCKS_1"/>
    <property type="match status" value="1"/>
</dbReference>
<evidence type="ECO:0000313" key="15">
    <source>
        <dbReference type="Proteomes" id="UP000507470"/>
    </source>
</evidence>
<keyword evidence="15" id="KW-1185">Reference proteome</keyword>
<organism evidence="14 15">
    <name type="scientific">Mytilus coruscus</name>
    <name type="common">Sea mussel</name>
    <dbReference type="NCBI Taxonomy" id="42192"/>
    <lineage>
        <taxon>Eukaryota</taxon>
        <taxon>Metazoa</taxon>
        <taxon>Spiralia</taxon>
        <taxon>Lophotrochozoa</taxon>
        <taxon>Mollusca</taxon>
        <taxon>Bivalvia</taxon>
        <taxon>Autobranchia</taxon>
        <taxon>Pteriomorphia</taxon>
        <taxon>Mytilida</taxon>
        <taxon>Mytiloidea</taxon>
        <taxon>Mytilidae</taxon>
        <taxon>Mytilinae</taxon>
        <taxon>Mytilus</taxon>
    </lineage>
</organism>
<keyword evidence="10" id="KW-0206">Cytoskeleton</keyword>
<keyword evidence="6" id="KW-0519">Myristate</keyword>
<dbReference type="AlphaFoldDB" id="A0A6J8DNW5"/>
<dbReference type="EMBL" id="CACVKT020007607">
    <property type="protein sequence ID" value="CAC5408844.1"/>
    <property type="molecule type" value="Genomic_DNA"/>
</dbReference>
<dbReference type="InterPro" id="IPR023393">
    <property type="entry name" value="START-like_dom_sf"/>
</dbReference>
<dbReference type="InterPro" id="IPR002913">
    <property type="entry name" value="START_lipid-bd_dom"/>
</dbReference>
<feature type="domain" description="START" evidence="13">
    <location>
        <begin position="29"/>
        <end position="263"/>
    </location>
</feature>
<comment type="function">
    <text evidence="12">May be involved in the intracellular transport of sterols or other lipids. May bind cholesterol or other sterols.</text>
</comment>
<evidence type="ECO:0000256" key="10">
    <source>
        <dbReference type="ARBA" id="ARBA00023212"/>
    </source>
</evidence>
<dbReference type="SUPFAM" id="SSF55961">
    <property type="entry name" value="Bet v1-like"/>
    <property type="match status" value="2"/>
</dbReference>
<gene>
    <name evidence="14" type="ORF">MCOR_42197</name>
</gene>
<dbReference type="InterPro" id="IPR043556">
    <property type="entry name" value="StARD5/6"/>
</dbReference>
<evidence type="ECO:0000256" key="2">
    <source>
        <dbReference type="ARBA" id="ARBA00004635"/>
    </source>
</evidence>
<dbReference type="Gene3D" id="3.30.530.20">
    <property type="match status" value="2"/>
</dbReference>
<evidence type="ECO:0000256" key="11">
    <source>
        <dbReference type="ARBA" id="ARBA00023288"/>
    </source>
</evidence>
<evidence type="ECO:0000256" key="1">
    <source>
        <dbReference type="ARBA" id="ARBA00004245"/>
    </source>
</evidence>
<evidence type="ECO:0000259" key="13">
    <source>
        <dbReference type="PROSITE" id="PS50848"/>
    </source>
</evidence>
<evidence type="ECO:0000256" key="4">
    <source>
        <dbReference type="ARBA" id="ARBA00022448"/>
    </source>
</evidence>
<evidence type="ECO:0000256" key="6">
    <source>
        <dbReference type="ARBA" id="ARBA00022707"/>
    </source>
</evidence>
<name>A0A6J8DNW5_MYTCO</name>
<evidence type="ECO:0000256" key="12">
    <source>
        <dbReference type="ARBA" id="ARBA00024750"/>
    </source>
</evidence>
<keyword evidence="9" id="KW-0472">Membrane</keyword>
<keyword evidence="11" id="KW-0449">Lipoprotein</keyword>
<dbReference type="GO" id="GO:0008289">
    <property type="term" value="F:lipid binding"/>
    <property type="evidence" value="ECO:0007669"/>
    <property type="project" value="UniProtKB-KW"/>
</dbReference>
<dbReference type="SMART" id="SM00234">
    <property type="entry name" value="START"/>
    <property type="match status" value="1"/>
</dbReference>
<dbReference type="GO" id="GO:0006869">
    <property type="term" value="P:lipid transport"/>
    <property type="evidence" value="ECO:0007669"/>
    <property type="project" value="UniProtKB-KW"/>
</dbReference>
<comment type="similarity">
    <text evidence="3">Belongs to the MARCKS family.</text>
</comment>
<keyword evidence="5" id="KW-0963">Cytoplasm</keyword>
<evidence type="ECO:0000256" key="8">
    <source>
        <dbReference type="ARBA" id="ARBA00023121"/>
    </source>
</evidence>
<dbReference type="GO" id="GO:0005516">
    <property type="term" value="F:calmodulin binding"/>
    <property type="evidence" value="ECO:0007669"/>
    <property type="project" value="InterPro"/>
</dbReference>
<protein>
    <recommendedName>
        <fullName evidence="13">START domain-containing protein</fullName>
    </recommendedName>
</protein>
<dbReference type="GO" id="GO:0005856">
    <property type="term" value="C:cytoskeleton"/>
    <property type="evidence" value="ECO:0007669"/>
    <property type="project" value="UniProtKB-SubCell"/>
</dbReference>
<dbReference type="GO" id="GO:0016020">
    <property type="term" value="C:membrane"/>
    <property type="evidence" value="ECO:0007669"/>
    <property type="project" value="UniProtKB-SubCell"/>
</dbReference>
<dbReference type="OrthoDB" id="196858at2759"/>
<dbReference type="Pfam" id="PF01852">
    <property type="entry name" value="START"/>
    <property type="match status" value="2"/>
</dbReference>
<dbReference type="PANTHER" id="PTHR46374:SF1">
    <property type="entry name" value="START DOMAIN-CONTAINING PROTEIN"/>
    <property type="match status" value="1"/>
</dbReference>
<evidence type="ECO:0000313" key="14">
    <source>
        <dbReference type="EMBL" id="CAC5408844.1"/>
    </source>
</evidence>
<evidence type="ECO:0000256" key="9">
    <source>
        <dbReference type="ARBA" id="ARBA00023136"/>
    </source>
</evidence>
<dbReference type="InterPro" id="IPR002101">
    <property type="entry name" value="MARCKS"/>
</dbReference>
<comment type="subcellular location">
    <subcellularLocation>
        <location evidence="1">Cytoplasm</location>
        <location evidence="1">Cytoskeleton</location>
    </subcellularLocation>
    <subcellularLocation>
        <location evidence="2">Membrane</location>
        <topology evidence="2">Lipid-anchor</topology>
    </subcellularLocation>
</comment>
<evidence type="ECO:0000256" key="3">
    <source>
        <dbReference type="ARBA" id="ARBA00006456"/>
    </source>
</evidence>
<keyword evidence="4" id="KW-0813">Transport</keyword>
<reference evidence="14 15" key="1">
    <citation type="submission" date="2020-06" db="EMBL/GenBank/DDBJ databases">
        <authorList>
            <person name="Li R."/>
            <person name="Bekaert M."/>
        </authorList>
    </citation>
    <scope>NUCLEOTIDE SEQUENCE [LARGE SCALE GENOMIC DNA]</scope>
    <source>
        <strain evidence="15">wild</strain>
    </source>
</reference>
<proteinExistence type="inferred from homology"/>
<dbReference type="PROSITE" id="PS50848">
    <property type="entry name" value="START"/>
    <property type="match status" value="1"/>
</dbReference>
<evidence type="ECO:0000256" key="7">
    <source>
        <dbReference type="ARBA" id="ARBA00023055"/>
    </source>
</evidence>
<sequence length="266" mass="30329">MTTEDYHDKASKVAEELQQYLNNADKYKWEVAKETKDFKISCVKSEYFSGHLYKGEAEYNVPPKTVFEYVEPLPEGPRMKWDKNMKKIEVLKWLDKDLRINRACTSSACMGLISPRDFVDLIVTKETDTYLSTNAMSIDHANGQENGHVRGWNWPCGMIVHKVPESLRFQCYKLLGVIELKVLAISCECEEFPEVKKFVRGWNYPCGVVVLKYSHNPNKCKLVSLIQPDIKGMVPKNLTDAAIPGSMAEFFTNLGNSLKEDGKVVS</sequence>
<keyword evidence="7" id="KW-0445">Lipid transport</keyword>